<gene>
    <name evidence="2" type="ORF">M404DRAFT_997159</name>
</gene>
<keyword evidence="1" id="KW-0812">Transmembrane</keyword>
<reference evidence="2 3" key="1">
    <citation type="submission" date="2014-04" db="EMBL/GenBank/DDBJ databases">
        <authorList>
            <consortium name="DOE Joint Genome Institute"/>
            <person name="Kuo A."/>
            <person name="Kohler A."/>
            <person name="Costa M.D."/>
            <person name="Nagy L.G."/>
            <person name="Floudas D."/>
            <person name="Copeland A."/>
            <person name="Barry K.W."/>
            <person name="Cichocki N."/>
            <person name="Veneault-Fourrey C."/>
            <person name="LaButti K."/>
            <person name="Lindquist E.A."/>
            <person name="Lipzen A."/>
            <person name="Lundell T."/>
            <person name="Morin E."/>
            <person name="Murat C."/>
            <person name="Sun H."/>
            <person name="Tunlid A."/>
            <person name="Henrissat B."/>
            <person name="Grigoriev I.V."/>
            <person name="Hibbett D.S."/>
            <person name="Martin F."/>
            <person name="Nordberg H.P."/>
            <person name="Cantor M.N."/>
            <person name="Hua S.X."/>
        </authorList>
    </citation>
    <scope>NUCLEOTIDE SEQUENCE [LARGE SCALE GENOMIC DNA]</scope>
    <source>
        <strain evidence="2 3">Marx 270</strain>
    </source>
</reference>
<dbReference type="OrthoDB" id="2575000at2759"/>
<dbReference type="InParanoid" id="A0A0C3P557"/>
<feature type="transmembrane region" description="Helical" evidence="1">
    <location>
        <begin position="116"/>
        <end position="135"/>
    </location>
</feature>
<accession>A0A0C3P557</accession>
<dbReference type="Proteomes" id="UP000054217">
    <property type="component" value="Unassembled WGS sequence"/>
</dbReference>
<sequence>MLADLSKATTLYLTPILMLTAVFLILFAYLAPAAMLHGQVALLTVTPSTVLTQPGSNQQVDGPTLFAGLLGSCSKPNNAAGLTCAMPSITPTYNMSVFTSNTPSSVLAAPPATTPAFLAVALGFTIVFFVMYTAISFRHLMGKAGGYWEKPVVQRVSAWIGICSFLVGLASFLIIRMYFGKAVSDFNQSIQGQGTNGPQLIANTSNAFTMVWVGYAFFAIPVIVSLAKLHVLATK</sequence>
<organism evidence="2 3">
    <name type="scientific">Pisolithus tinctorius Marx 270</name>
    <dbReference type="NCBI Taxonomy" id="870435"/>
    <lineage>
        <taxon>Eukaryota</taxon>
        <taxon>Fungi</taxon>
        <taxon>Dikarya</taxon>
        <taxon>Basidiomycota</taxon>
        <taxon>Agaricomycotina</taxon>
        <taxon>Agaricomycetes</taxon>
        <taxon>Agaricomycetidae</taxon>
        <taxon>Boletales</taxon>
        <taxon>Sclerodermatineae</taxon>
        <taxon>Pisolithaceae</taxon>
        <taxon>Pisolithus</taxon>
    </lineage>
</organism>
<dbReference type="AlphaFoldDB" id="A0A0C3P557"/>
<name>A0A0C3P557_PISTI</name>
<keyword evidence="1" id="KW-0472">Membrane</keyword>
<feature type="transmembrane region" description="Helical" evidence="1">
    <location>
        <begin position="156"/>
        <end position="179"/>
    </location>
</feature>
<feature type="transmembrane region" description="Helical" evidence="1">
    <location>
        <begin position="12"/>
        <end position="31"/>
    </location>
</feature>
<evidence type="ECO:0000313" key="3">
    <source>
        <dbReference type="Proteomes" id="UP000054217"/>
    </source>
</evidence>
<proteinExistence type="predicted"/>
<feature type="transmembrane region" description="Helical" evidence="1">
    <location>
        <begin position="212"/>
        <end position="233"/>
    </location>
</feature>
<keyword evidence="1" id="KW-1133">Transmembrane helix</keyword>
<keyword evidence="3" id="KW-1185">Reference proteome</keyword>
<dbReference type="EMBL" id="KN831957">
    <property type="protein sequence ID" value="KIO08230.1"/>
    <property type="molecule type" value="Genomic_DNA"/>
</dbReference>
<reference evidence="3" key="2">
    <citation type="submission" date="2015-01" db="EMBL/GenBank/DDBJ databases">
        <title>Evolutionary Origins and Diversification of the Mycorrhizal Mutualists.</title>
        <authorList>
            <consortium name="DOE Joint Genome Institute"/>
            <consortium name="Mycorrhizal Genomics Consortium"/>
            <person name="Kohler A."/>
            <person name="Kuo A."/>
            <person name="Nagy L.G."/>
            <person name="Floudas D."/>
            <person name="Copeland A."/>
            <person name="Barry K.W."/>
            <person name="Cichocki N."/>
            <person name="Veneault-Fourrey C."/>
            <person name="LaButti K."/>
            <person name="Lindquist E.A."/>
            <person name="Lipzen A."/>
            <person name="Lundell T."/>
            <person name="Morin E."/>
            <person name="Murat C."/>
            <person name="Riley R."/>
            <person name="Ohm R."/>
            <person name="Sun H."/>
            <person name="Tunlid A."/>
            <person name="Henrissat B."/>
            <person name="Grigoriev I.V."/>
            <person name="Hibbett D.S."/>
            <person name="Martin F."/>
        </authorList>
    </citation>
    <scope>NUCLEOTIDE SEQUENCE [LARGE SCALE GENOMIC DNA]</scope>
    <source>
        <strain evidence="3">Marx 270</strain>
    </source>
</reference>
<evidence type="ECO:0000313" key="2">
    <source>
        <dbReference type="EMBL" id="KIO08230.1"/>
    </source>
</evidence>
<protein>
    <submittedName>
        <fullName evidence="2">Uncharacterized protein</fullName>
    </submittedName>
</protein>
<evidence type="ECO:0000256" key="1">
    <source>
        <dbReference type="SAM" id="Phobius"/>
    </source>
</evidence>
<dbReference type="HOGENOM" id="CLU_1102537_0_0_1"/>